<comment type="subcellular location">
    <subcellularLocation>
        <location evidence="7">Cytoplasm</location>
    </subcellularLocation>
</comment>
<dbReference type="Gene3D" id="1.10.8.100">
    <property type="entry name" value="Ribosomal RNA adenine dimethylase-like, domain 2"/>
    <property type="match status" value="1"/>
</dbReference>
<dbReference type="NCBIfam" id="TIGR00755">
    <property type="entry name" value="ksgA"/>
    <property type="match status" value="1"/>
</dbReference>
<dbReference type="SMART" id="SM00650">
    <property type="entry name" value="rADc"/>
    <property type="match status" value="1"/>
</dbReference>
<organism evidence="10 11">
    <name type="scientific">Ferroglobus placidus (strain DSM 10642 / AEDII12DO)</name>
    <dbReference type="NCBI Taxonomy" id="589924"/>
    <lineage>
        <taxon>Archaea</taxon>
        <taxon>Methanobacteriati</taxon>
        <taxon>Methanobacteriota</taxon>
        <taxon>Archaeoglobi</taxon>
        <taxon>Archaeoglobales</taxon>
        <taxon>Archaeoglobaceae</taxon>
        <taxon>Ferroglobus</taxon>
    </lineage>
</organism>
<dbReference type="GO" id="GO:0003723">
    <property type="term" value="F:RNA binding"/>
    <property type="evidence" value="ECO:0007669"/>
    <property type="project" value="UniProtKB-UniRule"/>
</dbReference>
<dbReference type="EMBL" id="CP001899">
    <property type="protein sequence ID" value="ADC64454.1"/>
    <property type="molecule type" value="Genomic_DNA"/>
</dbReference>
<keyword evidence="4 7" id="KW-0808">Transferase</keyword>
<dbReference type="InterPro" id="IPR020596">
    <property type="entry name" value="rRNA_Ade_Mease_Trfase_CS"/>
</dbReference>
<dbReference type="OrthoDB" id="9883at2157"/>
<evidence type="ECO:0000256" key="6">
    <source>
        <dbReference type="ARBA" id="ARBA00022884"/>
    </source>
</evidence>
<dbReference type="HAMAP" id="MF_00607">
    <property type="entry name" value="16SrRNA_methyltr_A"/>
    <property type="match status" value="1"/>
</dbReference>
<reference evidence="11" key="1">
    <citation type="submission" date="2010-02" db="EMBL/GenBank/DDBJ databases">
        <title>Complete sequence of Ferroglobus placidus DSM 10642.</title>
        <authorList>
            <consortium name="US DOE Joint Genome Institute"/>
            <person name="Lucas S."/>
            <person name="Copeland A."/>
            <person name="Lapidus A."/>
            <person name="Cheng J.-F."/>
            <person name="Bruce D."/>
            <person name="Goodwin L."/>
            <person name="Pitluck S."/>
            <person name="Saunders E."/>
            <person name="Brettin T."/>
            <person name="Detter J.C."/>
            <person name="Han C."/>
            <person name="Tapia R."/>
            <person name="Larimer F."/>
            <person name="Land M."/>
            <person name="Hauser L."/>
            <person name="Kyrpides N."/>
            <person name="Ivanova N."/>
            <person name="Holmes D."/>
            <person name="Lovley D."/>
            <person name="Kyrpides N."/>
            <person name="Anderson I.J."/>
            <person name="Woyke T."/>
        </authorList>
    </citation>
    <scope>NUCLEOTIDE SEQUENCE [LARGE SCALE GENOMIC DNA]</scope>
    <source>
        <strain evidence="11">DSM 10642 / AEDII12DO</strain>
    </source>
</reference>
<keyword evidence="2 7" id="KW-0698">rRNA processing</keyword>
<dbReference type="InterPro" id="IPR020598">
    <property type="entry name" value="rRNA_Ade_methylase_Trfase_N"/>
</dbReference>
<feature type="domain" description="Ribosomal RNA adenine methylase transferase N-terminal" evidence="9">
    <location>
        <begin position="17"/>
        <end position="183"/>
    </location>
</feature>
<dbReference type="CDD" id="cd02440">
    <property type="entry name" value="AdoMet_MTases"/>
    <property type="match status" value="1"/>
</dbReference>
<dbReference type="InterPro" id="IPR029063">
    <property type="entry name" value="SAM-dependent_MTases_sf"/>
</dbReference>
<dbReference type="RefSeq" id="WP_012964801.1">
    <property type="nucleotide sequence ID" value="NC_013849.1"/>
</dbReference>
<feature type="binding site" evidence="7 8">
    <location>
        <position position="10"/>
    </location>
    <ligand>
        <name>S-adenosyl-L-methionine</name>
        <dbReference type="ChEBI" id="CHEBI:59789"/>
    </ligand>
</feature>
<dbReference type="STRING" id="589924.Ferp_0273"/>
<keyword evidence="5 7" id="KW-0949">S-adenosyl-L-methionine</keyword>
<dbReference type="InterPro" id="IPR011530">
    <property type="entry name" value="rRNA_adenine_dimethylase"/>
</dbReference>
<gene>
    <name evidence="7" type="primary">rsmA</name>
    <name evidence="7" type="synonym">ksgA</name>
    <name evidence="10" type="ordered locus">Ferp_0273</name>
</gene>
<dbReference type="eggNOG" id="arCOG04131">
    <property type="taxonomic scope" value="Archaea"/>
</dbReference>
<comment type="function">
    <text evidence="7">Specifically dimethylates two adjacent adenosines in the loop of a conserved hairpin near the 3'-end of 16S rRNA in the 30S particle. May play a critical role in biogenesis of 30S subunits.</text>
</comment>
<dbReference type="HOGENOM" id="CLU_041220_0_2_2"/>
<keyword evidence="1 7" id="KW-0963">Cytoplasm</keyword>
<protein>
    <recommendedName>
        <fullName evidence="7">Probable ribosomal RNA small subunit methyltransferase A</fullName>
        <ecNumber evidence="7">2.1.1.-</ecNumber>
    </recommendedName>
    <alternativeName>
        <fullName evidence="7">16S rRNA dimethyladenosine transferase</fullName>
    </alternativeName>
    <alternativeName>
        <fullName evidence="7">16S rRNA dimethylase</fullName>
    </alternativeName>
    <alternativeName>
        <fullName evidence="7">S-adenosylmethionine-6-N',N'-adenosyl(rRNA) dimethyltransferase</fullName>
    </alternativeName>
</protein>
<proteinExistence type="inferred from homology"/>
<comment type="similarity">
    <text evidence="7">Belongs to the class I-like SAM-binding methyltransferase superfamily. rRNA adenine N(6)-methyltransferase family. RsmA subfamily.</text>
</comment>
<feature type="binding site" evidence="7 8">
    <location>
        <position position="12"/>
    </location>
    <ligand>
        <name>S-adenosyl-L-methionine</name>
        <dbReference type="ChEBI" id="CHEBI:59789"/>
    </ligand>
</feature>
<accession>D3S1Z7</accession>
<dbReference type="EC" id="2.1.1.-" evidence="7"/>
<dbReference type="PANTHER" id="PTHR11727:SF7">
    <property type="entry name" value="DIMETHYLADENOSINE TRANSFERASE-RELATED"/>
    <property type="match status" value="1"/>
</dbReference>
<dbReference type="Gene3D" id="3.40.50.150">
    <property type="entry name" value="Vaccinia Virus protein VP39"/>
    <property type="match status" value="1"/>
</dbReference>
<dbReference type="PROSITE" id="PS51689">
    <property type="entry name" value="SAM_RNA_A_N6_MT"/>
    <property type="match status" value="1"/>
</dbReference>
<evidence type="ECO:0000313" key="10">
    <source>
        <dbReference type="EMBL" id="ADC64454.1"/>
    </source>
</evidence>
<name>D3S1Z7_FERPA</name>
<dbReference type="AlphaFoldDB" id="D3S1Z7"/>
<evidence type="ECO:0000256" key="5">
    <source>
        <dbReference type="ARBA" id="ARBA00022691"/>
    </source>
</evidence>
<evidence type="ECO:0000256" key="4">
    <source>
        <dbReference type="ARBA" id="ARBA00022679"/>
    </source>
</evidence>
<dbReference type="PANTHER" id="PTHR11727">
    <property type="entry name" value="DIMETHYLADENOSINE TRANSFERASE"/>
    <property type="match status" value="1"/>
</dbReference>
<feature type="binding site" evidence="7 8">
    <location>
        <position position="100"/>
    </location>
    <ligand>
        <name>S-adenosyl-L-methionine</name>
        <dbReference type="ChEBI" id="CHEBI:59789"/>
    </ligand>
</feature>
<dbReference type="GeneID" id="8777770"/>
<feature type="binding site" evidence="7 8">
    <location>
        <position position="57"/>
    </location>
    <ligand>
        <name>S-adenosyl-L-methionine</name>
        <dbReference type="ChEBI" id="CHEBI:59789"/>
    </ligand>
</feature>
<keyword evidence="3 7" id="KW-0489">Methyltransferase</keyword>
<evidence type="ECO:0000259" key="9">
    <source>
        <dbReference type="SMART" id="SM00650"/>
    </source>
</evidence>
<dbReference type="SUPFAM" id="SSF53335">
    <property type="entry name" value="S-adenosyl-L-methionine-dependent methyltransferases"/>
    <property type="match status" value="1"/>
</dbReference>
<dbReference type="InterPro" id="IPR023165">
    <property type="entry name" value="rRNA_Ade_diMease-like_C"/>
</dbReference>
<evidence type="ECO:0000256" key="2">
    <source>
        <dbReference type="ARBA" id="ARBA00022552"/>
    </source>
</evidence>
<dbReference type="GO" id="GO:0000179">
    <property type="term" value="F:rRNA (adenine-N6,N6-)-dimethyltransferase activity"/>
    <property type="evidence" value="ECO:0007669"/>
    <property type="project" value="UniProtKB-UniRule"/>
</dbReference>
<dbReference type="PROSITE" id="PS01131">
    <property type="entry name" value="RRNA_A_DIMETH"/>
    <property type="match status" value="1"/>
</dbReference>
<dbReference type="PaxDb" id="589924-Ferp_0273"/>
<dbReference type="InterPro" id="IPR001737">
    <property type="entry name" value="KsgA/Erm"/>
</dbReference>
<reference evidence="10 11" key="2">
    <citation type="journal article" date="2011" name="Stand. Genomic Sci.">
        <title>Complete genome sequence of Ferroglobus placidus AEDII12DO.</title>
        <authorList>
            <person name="Anderson I."/>
            <person name="Risso C."/>
            <person name="Holmes D."/>
            <person name="Lucas S."/>
            <person name="Copeland A."/>
            <person name="Lapidus A."/>
            <person name="Cheng J.F."/>
            <person name="Bruce D."/>
            <person name="Goodwin L."/>
            <person name="Pitluck S."/>
            <person name="Saunders E."/>
            <person name="Brettin T."/>
            <person name="Detter J.C."/>
            <person name="Han C."/>
            <person name="Tapia R."/>
            <person name="Larimer F."/>
            <person name="Land M."/>
            <person name="Hauser L."/>
            <person name="Woyke T."/>
            <person name="Lovley D."/>
            <person name="Kyrpides N."/>
            <person name="Ivanova N."/>
        </authorList>
    </citation>
    <scope>NUCLEOTIDE SEQUENCE [LARGE SCALE GENOMIC DNA]</scope>
    <source>
        <strain evidence="11">DSM 10642 / AEDII12DO</strain>
    </source>
</reference>
<feature type="binding site" evidence="7 8">
    <location>
        <position position="85"/>
    </location>
    <ligand>
        <name>S-adenosyl-L-methionine</name>
        <dbReference type="ChEBI" id="CHEBI:59789"/>
    </ligand>
</feature>
<dbReference type="Pfam" id="PF00398">
    <property type="entry name" value="RrnaAD"/>
    <property type="match status" value="1"/>
</dbReference>
<sequence>MKLLKSRDQHILKDKRYLKKIVSVAEVRDDVVLEVGCGPGNLTSLLLKKAKKVYGIEKDRRFVELLKKKFSGYIEEGKLEIIEGDALKVEFPECDKFVSNIPFSISSPLTFKVLKHGFKLSVVTYQKEFAERLVAREGSKKYGRLSVIAKAYCKAEIVDIIPRYAFKPVPKVDAAIVKIVHEPEIKVENLEVFEDLVTFVFSRRRKKFSKILEEWCEKRKVRVSDMGYGDERPEKIPPEVFAEIADSL</sequence>
<evidence type="ECO:0000256" key="1">
    <source>
        <dbReference type="ARBA" id="ARBA00022490"/>
    </source>
</evidence>
<evidence type="ECO:0000256" key="7">
    <source>
        <dbReference type="HAMAP-Rule" id="MF_00607"/>
    </source>
</evidence>
<evidence type="ECO:0000256" key="3">
    <source>
        <dbReference type="ARBA" id="ARBA00022603"/>
    </source>
</evidence>
<evidence type="ECO:0000313" key="11">
    <source>
        <dbReference type="Proteomes" id="UP000002613"/>
    </source>
</evidence>
<keyword evidence="6 7" id="KW-0694">RNA-binding</keyword>
<dbReference type="KEGG" id="fpl:Ferp_0273"/>
<dbReference type="Proteomes" id="UP000002613">
    <property type="component" value="Chromosome"/>
</dbReference>
<dbReference type="GO" id="GO:0005737">
    <property type="term" value="C:cytoplasm"/>
    <property type="evidence" value="ECO:0007669"/>
    <property type="project" value="UniProtKB-SubCell"/>
</dbReference>
<keyword evidence="11" id="KW-1185">Reference proteome</keyword>
<feature type="binding site" evidence="7 8">
    <location>
        <position position="36"/>
    </location>
    <ligand>
        <name>S-adenosyl-L-methionine</name>
        <dbReference type="ChEBI" id="CHEBI:59789"/>
    </ligand>
</feature>
<evidence type="ECO:0000256" key="8">
    <source>
        <dbReference type="PROSITE-ProRule" id="PRU01026"/>
    </source>
</evidence>